<keyword evidence="3" id="KW-0460">Magnesium</keyword>
<dbReference type="Gene3D" id="1.50.10.130">
    <property type="entry name" value="Terpene synthase, N-terminal domain"/>
    <property type="match status" value="1"/>
</dbReference>
<feature type="domain" description="Terpene synthase N-terminal" evidence="5">
    <location>
        <begin position="193"/>
        <end position="391"/>
    </location>
</feature>
<dbReference type="InterPro" id="IPR050148">
    <property type="entry name" value="Terpene_synthase-like"/>
</dbReference>
<dbReference type="GO" id="GO:0000287">
    <property type="term" value="F:magnesium ion binding"/>
    <property type="evidence" value="ECO:0007669"/>
    <property type="project" value="InterPro"/>
</dbReference>
<dbReference type="InterPro" id="IPR001906">
    <property type="entry name" value="Terpene_synth_N"/>
</dbReference>
<evidence type="ECO:0000256" key="4">
    <source>
        <dbReference type="ARBA" id="ARBA00023239"/>
    </source>
</evidence>
<dbReference type="SUPFAM" id="SSF48576">
    <property type="entry name" value="Terpenoid synthases"/>
    <property type="match status" value="1"/>
</dbReference>
<evidence type="ECO:0000256" key="1">
    <source>
        <dbReference type="ARBA" id="ARBA00001946"/>
    </source>
</evidence>
<sequence length="730" mass="83231">WTIRLTNPSCMQRVDVTKERIKKMFDKVELSVSSYDTAWVAMVPSPSSSHAPLFPGCVKWLLDNQHPDGSWSLPCRNSLLTKDALSSTLACILSLKRWDIGEGHVKKGLHFIKSNFASIYDERQYSPIGFDIIFSGMVEYARDMDLVLPLAPKDLDAVLRNRDLEIERCYLSNSKGSKAYLAYLSEGMGKLNDWKSIMAYQRKNGSLFNSPSTTAAALTHLEDCNCLNYLNTLLENFGDGVPIIYPMDAYIRLSMIDNLEKLGIDRHFKNEIKRVLDEIHRQWLQKAEEIVLDLTTCALAFRLLRTHGYDVSSELLIEFVEKAECINSIEGHCRDTTGGVLELFKASQLVICPHEAALEEQNSWSREFLQCKLRNGEIQDSNLTKEVIHALNFPYHASLDRIVNKAYLKDYDGNRVQIAKSSYCCSNISNEDFRNLGVQDFNSCQLLQEHELKQLESWETECRLDKLKFSRRKVAVSQFAASATNSSPERSDVRISWVKHAVLAYMIDDFFDVGSSKEEQENLIDLFDKYASSNFDFPFLTIEWKDLLKSMWVEAEWTRDKIVSTMDEYMSAAIVSIALGPIILPAMYLLGPKLSEEVIRSSEYQELFKLLCICGRLLNDVQSDERETEEGKLSALVLHTIRGGDTITKEDSIKALKDCINENRKKLLRMVLQSEGSVVPRACKDLFWDMSQVLHLVYHKVDGFTSASEMANAISEVLYKPIDLKTILDK</sequence>
<evidence type="ECO:0000256" key="2">
    <source>
        <dbReference type="ARBA" id="ARBA00022723"/>
    </source>
</evidence>
<feature type="domain" description="Terpene synthase metal-binding" evidence="6">
    <location>
        <begin position="461"/>
        <end position="533"/>
    </location>
</feature>
<dbReference type="SFLD" id="SFLDG01014">
    <property type="entry name" value="Terpene_Cyclase_Like_1_N-term"/>
    <property type="match status" value="1"/>
</dbReference>
<dbReference type="Pfam" id="PF01397">
    <property type="entry name" value="Terpene_synth"/>
    <property type="match status" value="1"/>
</dbReference>
<evidence type="ECO:0000259" key="5">
    <source>
        <dbReference type="Pfam" id="PF01397"/>
    </source>
</evidence>
<dbReference type="Gene3D" id="1.50.10.160">
    <property type="match status" value="1"/>
</dbReference>
<feature type="domain" description="Terpene synthase metal-binding" evidence="6">
    <location>
        <begin position="540"/>
        <end position="666"/>
    </location>
</feature>
<evidence type="ECO:0000313" key="8">
    <source>
        <dbReference type="Proteomes" id="UP001370490"/>
    </source>
</evidence>
<dbReference type="AlphaFoldDB" id="A0AAN8URU0"/>
<dbReference type="Pfam" id="PF03936">
    <property type="entry name" value="Terpene_synth_C"/>
    <property type="match status" value="2"/>
</dbReference>
<comment type="cofactor">
    <cofactor evidence="1">
        <name>Mg(2+)</name>
        <dbReference type="ChEBI" id="CHEBI:18420"/>
    </cofactor>
</comment>
<dbReference type="Proteomes" id="UP001370490">
    <property type="component" value="Unassembled WGS sequence"/>
</dbReference>
<dbReference type="GO" id="GO:0010333">
    <property type="term" value="F:terpene synthase activity"/>
    <property type="evidence" value="ECO:0007669"/>
    <property type="project" value="InterPro"/>
</dbReference>
<evidence type="ECO:0000256" key="3">
    <source>
        <dbReference type="ARBA" id="ARBA00022842"/>
    </source>
</evidence>
<dbReference type="InterPro" id="IPR005630">
    <property type="entry name" value="Terpene_synthase_metal-bd"/>
</dbReference>
<comment type="caution">
    <text evidence="7">The sequence shown here is derived from an EMBL/GenBank/DDBJ whole genome shotgun (WGS) entry which is preliminary data.</text>
</comment>
<keyword evidence="8" id="KW-1185">Reference proteome</keyword>
<dbReference type="EMBL" id="JBAMMX010000022">
    <property type="protein sequence ID" value="KAK6918004.1"/>
    <property type="molecule type" value="Genomic_DNA"/>
</dbReference>
<dbReference type="PANTHER" id="PTHR31739">
    <property type="entry name" value="ENT-COPALYL DIPHOSPHATE SYNTHASE, CHLOROPLASTIC"/>
    <property type="match status" value="1"/>
</dbReference>
<dbReference type="GO" id="GO:0009686">
    <property type="term" value="P:gibberellin biosynthetic process"/>
    <property type="evidence" value="ECO:0007669"/>
    <property type="project" value="TreeGrafter"/>
</dbReference>
<proteinExistence type="predicted"/>
<dbReference type="InterPro" id="IPR008949">
    <property type="entry name" value="Isoprenoid_synthase_dom_sf"/>
</dbReference>
<dbReference type="Gene3D" id="1.10.600.10">
    <property type="entry name" value="Farnesyl Diphosphate Synthase"/>
    <property type="match status" value="2"/>
</dbReference>
<feature type="non-terminal residue" evidence="7">
    <location>
        <position position="1"/>
    </location>
</feature>
<evidence type="ECO:0000313" key="7">
    <source>
        <dbReference type="EMBL" id="KAK6918004.1"/>
    </source>
</evidence>
<protein>
    <submittedName>
        <fullName evidence="7">Terpene synthase, N-terminal domain</fullName>
    </submittedName>
</protein>
<dbReference type="FunFam" id="1.50.10.160:FF:000002">
    <property type="entry name" value="cis-abienol synthase, chloroplastic"/>
    <property type="match status" value="1"/>
</dbReference>
<evidence type="ECO:0000259" key="6">
    <source>
        <dbReference type="Pfam" id="PF03936"/>
    </source>
</evidence>
<dbReference type="InterPro" id="IPR036965">
    <property type="entry name" value="Terpene_synth_N_sf"/>
</dbReference>
<dbReference type="FunFam" id="1.50.10.130:FF:000002">
    <property type="entry name" value="Ent-copalyl diphosphate synthase, chloroplastic"/>
    <property type="match status" value="1"/>
</dbReference>
<name>A0AAN8URU0_9MAGN</name>
<reference evidence="7 8" key="1">
    <citation type="submission" date="2023-12" db="EMBL/GenBank/DDBJ databases">
        <title>A high-quality genome assembly for Dillenia turbinata (Dilleniales).</title>
        <authorList>
            <person name="Chanderbali A."/>
        </authorList>
    </citation>
    <scope>NUCLEOTIDE SEQUENCE [LARGE SCALE GENOMIC DNA]</scope>
    <source>
        <strain evidence="7">LSX21</strain>
        <tissue evidence="7">Leaf</tissue>
    </source>
</reference>
<dbReference type="GO" id="GO:0009507">
    <property type="term" value="C:chloroplast"/>
    <property type="evidence" value="ECO:0007669"/>
    <property type="project" value="TreeGrafter"/>
</dbReference>
<keyword evidence="4" id="KW-0456">Lyase</keyword>
<dbReference type="PANTHER" id="PTHR31739:SF3">
    <property type="entry name" value="ENT-KAUR-16-ENE SYNTHASE, CHLOROPLASTIC"/>
    <property type="match status" value="1"/>
</dbReference>
<gene>
    <name evidence="7" type="ORF">RJ641_016426</name>
</gene>
<accession>A0AAN8URU0</accession>
<dbReference type="InterPro" id="IPR008930">
    <property type="entry name" value="Terpenoid_cyclase/PrenylTrfase"/>
</dbReference>
<organism evidence="7 8">
    <name type="scientific">Dillenia turbinata</name>
    <dbReference type="NCBI Taxonomy" id="194707"/>
    <lineage>
        <taxon>Eukaryota</taxon>
        <taxon>Viridiplantae</taxon>
        <taxon>Streptophyta</taxon>
        <taxon>Embryophyta</taxon>
        <taxon>Tracheophyta</taxon>
        <taxon>Spermatophyta</taxon>
        <taxon>Magnoliopsida</taxon>
        <taxon>eudicotyledons</taxon>
        <taxon>Gunneridae</taxon>
        <taxon>Pentapetalae</taxon>
        <taxon>Dilleniales</taxon>
        <taxon>Dilleniaceae</taxon>
        <taxon>Dillenia</taxon>
    </lineage>
</organism>
<keyword evidence="2" id="KW-0479">Metal-binding</keyword>
<dbReference type="SUPFAM" id="SSF48239">
    <property type="entry name" value="Terpenoid cyclases/Protein prenyltransferases"/>
    <property type="match status" value="2"/>
</dbReference>